<protein>
    <submittedName>
        <fullName evidence="1">Uncharacterized protein</fullName>
    </submittedName>
</protein>
<evidence type="ECO:0000313" key="1">
    <source>
        <dbReference type="EMBL" id="KAI0090962.1"/>
    </source>
</evidence>
<gene>
    <name evidence="1" type="ORF">BDY19DRAFT_861224</name>
</gene>
<evidence type="ECO:0000313" key="2">
    <source>
        <dbReference type="Proteomes" id="UP001055072"/>
    </source>
</evidence>
<sequence>VHWRMETVQLDLLSDCAEALVDTLGNLLADPTLAKDIKTVWMATDMPLSLSSDEGSHAPSQRSNTFKTVMKEHTLAMSIVKTAFGVGGPLEEWKMTGLAEQMRRVRANLTEEGRDFSLVDEDDSGLIWEDAGVWGILDKMAAMQSTLFVSGARGCGRVSSFTRQIVDYR</sequence>
<accession>A0ACB8U992</accession>
<organism evidence="1 2">
    <name type="scientific">Irpex rosettiformis</name>
    <dbReference type="NCBI Taxonomy" id="378272"/>
    <lineage>
        <taxon>Eukaryota</taxon>
        <taxon>Fungi</taxon>
        <taxon>Dikarya</taxon>
        <taxon>Basidiomycota</taxon>
        <taxon>Agaricomycotina</taxon>
        <taxon>Agaricomycetes</taxon>
        <taxon>Polyporales</taxon>
        <taxon>Irpicaceae</taxon>
        <taxon>Irpex</taxon>
    </lineage>
</organism>
<feature type="non-terminal residue" evidence="1">
    <location>
        <position position="1"/>
    </location>
</feature>
<dbReference type="EMBL" id="MU274906">
    <property type="protein sequence ID" value="KAI0090962.1"/>
    <property type="molecule type" value="Genomic_DNA"/>
</dbReference>
<proteinExistence type="predicted"/>
<name>A0ACB8U992_9APHY</name>
<keyword evidence="2" id="KW-1185">Reference proteome</keyword>
<dbReference type="Proteomes" id="UP001055072">
    <property type="component" value="Unassembled WGS sequence"/>
</dbReference>
<comment type="caution">
    <text evidence="1">The sequence shown here is derived from an EMBL/GenBank/DDBJ whole genome shotgun (WGS) entry which is preliminary data.</text>
</comment>
<reference evidence="1" key="1">
    <citation type="journal article" date="2021" name="Environ. Microbiol.">
        <title>Gene family expansions and transcriptome signatures uncover fungal adaptations to wood decay.</title>
        <authorList>
            <person name="Hage H."/>
            <person name="Miyauchi S."/>
            <person name="Viragh M."/>
            <person name="Drula E."/>
            <person name="Min B."/>
            <person name="Chaduli D."/>
            <person name="Navarro D."/>
            <person name="Favel A."/>
            <person name="Norest M."/>
            <person name="Lesage-Meessen L."/>
            <person name="Balint B."/>
            <person name="Merenyi Z."/>
            <person name="de Eugenio L."/>
            <person name="Morin E."/>
            <person name="Martinez A.T."/>
            <person name="Baldrian P."/>
            <person name="Stursova M."/>
            <person name="Martinez M.J."/>
            <person name="Novotny C."/>
            <person name="Magnuson J.K."/>
            <person name="Spatafora J.W."/>
            <person name="Maurice S."/>
            <person name="Pangilinan J."/>
            <person name="Andreopoulos W."/>
            <person name="LaButti K."/>
            <person name="Hundley H."/>
            <person name="Na H."/>
            <person name="Kuo A."/>
            <person name="Barry K."/>
            <person name="Lipzen A."/>
            <person name="Henrissat B."/>
            <person name="Riley R."/>
            <person name="Ahrendt S."/>
            <person name="Nagy L.G."/>
            <person name="Grigoriev I.V."/>
            <person name="Martin F."/>
            <person name="Rosso M.N."/>
        </authorList>
    </citation>
    <scope>NUCLEOTIDE SEQUENCE</scope>
    <source>
        <strain evidence="1">CBS 384.51</strain>
    </source>
</reference>
<feature type="non-terminal residue" evidence="1">
    <location>
        <position position="169"/>
    </location>
</feature>